<gene>
    <name evidence="3" type="ORF">C1SCF055_LOCUS15311</name>
</gene>
<evidence type="ECO:0008006" key="6">
    <source>
        <dbReference type="Google" id="ProtNLM"/>
    </source>
</evidence>
<evidence type="ECO:0000256" key="2">
    <source>
        <dbReference type="SAM" id="Phobius"/>
    </source>
</evidence>
<reference evidence="4 5" key="2">
    <citation type="submission" date="2024-05" db="EMBL/GenBank/DDBJ databases">
        <authorList>
            <person name="Chen Y."/>
            <person name="Shah S."/>
            <person name="Dougan E. K."/>
            <person name="Thang M."/>
            <person name="Chan C."/>
        </authorList>
    </citation>
    <scope>NUCLEOTIDE SEQUENCE [LARGE SCALE GENOMIC DNA]</scope>
</reference>
<sequence length="440" mass="48405">MGKELEPATPHDVNVEVILDGLESRLESMFTRHHEKLLKQLMPVLQTMISVRSACDQGLETEKVERPPSTQSFSAVEIETKGAKPGTLKQQLQDRNWDNSFNLSELESSIWQHMGSDARWRKTRQEWQPARPNSPSGSPPNLPSSASDGIVRDCKVVPVCVSTVSSTPRFASPSSSRPATATSARVLGFQPPNPAGKVPVMPMTTMLKDSDRATLAQIDSSADEEEGCPFNFGTELIQLIPRWVPLFLGIGAVLGALAMIAMTAWLSHVQVHNEIFVIFTTLVYGLAGSVCISMLQSSLQRKDLSLALACLRAVMANFKAERLAKTRRRKRRLLFIAWLLLICTQVVSHGLQWYLLDYQHGDGFTHVHDLVFKVLGCIAIVCVASGSGLILSVAYVQSGFISGLDAAIDCWCNHMLTSPDFEFGVQSWANMEAMLPLGAR</sequence>
<dbReference type="EMBL" id="CAMXCT010001229">
    <property type="protein sequence ID" value="CAI3988089.1"/>
    <property type="molecule type" value="Genomic_DNA"/>
</dbReference>
<dbReference type="EMBL" id="CAMXCT030001229">
    <property type="protein sequence ID" value="CAL4775401.1"/>
    <property type="molecule type" value="Genomic_DNA"/>
</dbReference>
<dbReference type="EMBL" id="CAMXCT020001229">
    <property type="protein sequence ID" value="CAL1141464.1"/>
    <property type="molecule type" value="Genomic_DNA"/>
</dbReference>
<feature type="region of interest" description="Disordered" evidence="1">
    <location>
        <begin position="120"/>
        <end position="148"/>
    </location>
</feature>
<comment type="caution">
    <text evidence="3">The sequence shown here is derived from an EMBL/GenBank/DDBJ whole genome shotgun (WGS) entry which is preliminary data.</text>
</comment>
<keyword evidence="5" id="KW-1185">Reference proteome</keyword>
<dbReference type="Proteomes" id="UP001152797">
    <property type="component" value="Unassembled WGS sequence"/>
</dbReference>
<proteinExistence type="predicted"/>
<dbReference type="AlphaFoldDB" id="A0A9P1CAK4"/>
<feature type="compositionally biased region" description="Low complexity" evidence="1">
    <location>
        <begin position="167"/>
        <end position="185"/>
    </location>
</feature>
<feature type="region of interest" description="Disordered" evidence="1">
    <location>
        <begin position="167"/>
        <end position="188"/>
    </location>
</feature>
<reference evidence="3" key="1">
    <citation type="submission" date="2022-10" db="EMBL/GenBank/DDBJ databases">
        <authorList>
            <person name="Chen Y."/>
            <person name="Dougan E. K."/>
            <person name="Chan C."/>
            <person name="Rhodes N."/>
            <person name="Thang M."/>
        </authorList>
    </citation>
    <scope>NUCLEOTIDE SEQUENCE</scope>
</reference>
<evidence type="ECO:0000313" key="4">
    <source>
        <dbReference type="EMBL" id="CAL4775401.1"/>
    </source>
</evidence>
<accession>A0A9P1CAK4</accession>
<feature type="non-terminal residue" evidence="3">
    <location>
        <position position="440"/>
    </location>
</feature>
<keyword evidence="2" id="KW-0812">Transmembrane</keyword>
<keyword evidence="2" id="KW-0472">Membrane</keyword>
<evidence type="ECO:0000256" key="1">
    <source>
        <dbReference type="SAM" id="MobiDB-lite"/>
    </source>
</evidence>
<feature type="transmembrane region" description="Helical" evidence="2">
    <location>
        <begin position="370"/>
        <end position="396"/>
    </location>
</feature>
<protein>
    <recommendedName>
        <fullName evidence="6">Transmembrane protein</fullName>
    </recommendedName>
</protein>
<feature type="transmembrane region" description="Helical" evidence="2">
    <location>
        <begin position="333"/>
        <end position="355"/>
    </location>
</feature>
<feature type="transmembrane region" description="Helical" evidence="2">
    <location>
        <begin position="275"/>
        <end position="295"/>
    </location>
</feature>
<name>A0A9P1CAK4_9DINO</name>
<organism evidence="3">
    <name type="scientific">Cladocopium goreaui</name>
    <dbReference type="NCBI Taxonomy" id="2562237"/>
    <lineage>
        <taxon>Eukaryota</taxon>
        <taxon>Sar</taxon>
        <taxon>Alveolata</taxon>
        <taxon>Dinophyceae</taxon>
        <taxon>Suessiales</taxon>
        <taxon>Symbiodiniaceae</taxon>
        <taxon>Cladocopium</taxon>
    </lineage>
</organism>
<evidence type="ECO:0000313" key="3">
    <source>
        <dbReference type="EMBL" id="CAI3988089.1"/>
    </source>
</evidence>
<evidence type="ECO:0000313" key="5">
    <source>
        <dbReference type="Proteomes" id="UP001152797"/>
    </source>
</evidence>
<feature type="transmembrane region" description="Helical" evidence="2">
    <location>
        <begin position="246"/>
        <end position="269"/>
    </location>
</feature>
<keyword evidence="2" id="KW-1133">Transmembrane helix</keyword>